<comment type="caution">
    <text evidence="2">The sequence shown here is derived from an EMBL/GenBank/DDBJ whole genome shotgun (WGS) entry which is preliminary data.</text>
</comment>
<protein>
    <submittedName>
        <fullName evidence="2">Peptidyl-prolyl cis-trans isomerase</fullName>
    </submittedName>
</protein>
<sequence>MNTIMPIKGKVKYPITLDAGVWIFDDRRIDLNTYFSEEKKEKDTDDPEFTVASKHWDRVIKEGAVSPPTLKSERQFEKVKILTGSFGIALKPFLENAEPEQGASELVIETTEGELSVPLDEGKNLILAFSKNGKPLREDGPVHVLHPDGSNKENPIKNVKGFRVQ</sequence>
<feature type="compositionally biased region" description="Basic and acidic residues" evidence="1">
    <location>
        <begin position="136"/>
        <end position="155"/>
    </location>
</feature>
<evidence type="ECO:0000313" key="2">
    <source>
        <dbReference type="EMBL" id="RST75361.1"/>
    </source>
</evidence>
<proteinExistence type="predicted"/>
<dbReference type="EMBL" id="QYTV02000003">
    <property type="protein sequence ID" value="RST75361.1"/>
    <property type="molecule type" value="Genomic_DNA"/>
</dbReference>
<dbReference type="RefSeq" id="WP_126049781.1">
    <property type="nucleotide sequence ID" value="NZ_QYTV02000003.1"/>
</dbReference>
<dbReference type="GO" id="GO:0016853">
    <property type="term" value="F:isomerase activity"/>
    <property type="evidence" value="ECO:0007669"/>
    <property type="project" value="UniProtKB-KW"/>
</dbReference>
<keyword evidence="2" id="KW-0413">Isomerase</keyword>
<organism evidence="2 3">
    <name type="scientific">Siminovitchia acidinfaciens</name>
    <dbReference type="NCBI Taxonomy" id="2321395"/>
    <lineage>
        <taxon>Bacteria</taxon>
        <taxon>Bacillati</taxon>
        <taxon>Bacillota</taxon>
        <taxon>Bacilli</taxon>
        <taxon>Bacillales</taxon>
        <taxon>Bacillaceae</taxon>
        <taxon>Siminovitchia</taxon>
    </lineage>
</organism>
<keyword evidence="3" id="KW-1185">Reference proteome</keyword>
<evidence type="ECO:0000313" key="3">
    <source>
        <dbReference type="Proteomes" id="UP000287156"/>
    </source>
</evidence>
<dbReference type="Proteomes" id="UP000287156">
    <property type="component" value="Unassembled WGS sequence"/>
</dbReference>
<dbReference type="AlphaFoldDB" id="A0A429Y286"/>
<dbReference type="OrthoDB" id="2404998at2"/>
<evidence type="ECO:0000256" key="1">
    <source>
        <dbReference type="SAM" id="MobiDB-lite"/>
    </source>
</evidence>
<gene>
    <name evidence="2" type="ORF">D4T97_008945</name>
</gene>
<accession>A0A429Y286</accession>
<reference evidence="2" key="1">
    <citation type="submission" date="2018-12" db="EMBL/GenBank/DDBJ databases">
        <authorList>
            <person name="Sun L."/>
            <person name="Chen Z."/>
        </authorList>
    </citation>
    <scope>NUCLEOTIDE SEQUENCE [LARGE SCALE GENOMIC DNA]</scope>
    <source>
        <strain evidence="2">3-2-2</strain>
    </source>
</reference>
<feature type="region of interest" description="Disordered" evidence="1">
    <location>
        <begin position="136"/>
        <end position="165"/>
    </location>
</feature>
<name>A0A429Y286_9BACI</name>